<evidence type="ECO:0000313" key="1">
    <source>
        <dbReference type="EMBL" id="KAJ8708656.1"/>
    </source>
</evidence>
<accession>A0ACC2Q6G0</accession>
<dbReference type="Proteomes" id="UP001231649">
    <property type="component" value="Chromosome 25"/>
</dbReference>
<protein>
    <submittedName>
        <fullName evidence="1">Uncharacterized protein</fullName>
    </submittedName>
</protein>
<keyword evidence="2" id="KW-1185">Reference proteome</keyword>
<name>A0ACC2Q6G0_9NEOP</name>
<proteinExistence type="predicted"/>
<dbReference type="EMBL" id="CM056801">
    <property type="protein sequence ID" value="KAJ8708656.1"/>
    <property type="molecule type" value="Genomic_DNA"/>
</dbReference>
<sequence length="183" mass="20449">MAPKLLVIIALLSFSAILVHAQNRGSFSLGNPFGAKLIYHEIHHKFPIPLIKRDEDFTVNTGNTDLIRAVIVKDLKGGGLSYMEEGGLGQRQVKIHLEEIENYGSNGGNQVKFIDDSDSNENNEARQVISTVYQTVNKYYCSLDSIIEGSQLMVYGTNGWTFPVQDVNLTLRYPPQNRVSFQS</sequence>
<reference evidence="1" key="1">
    <citation type="submission" date="2023-03" db="EMBL/GenBank/DDBJ databases">
        <title>Chromosome-level genomes of two armyworms, Mythimna separata and Mythimna loreyi, provide insights into the biosynthesis and reception of sex pheromones.</title>
        <authorList>
            <person name="Zhao H."/>
        </authorList>
    </citation>
    <scope>NUCLEOTIDE SEQUENCE</scope>
    <source>
        <strain evidence="1">BeijingLab</strain>
    </source>
</reference>
<organism evidence="1 2">
    <name type="scientific">Mythimna loreyi</name>
    <dbReference type="NCBI Taxonomy" id="667449"/>
    <lineage>
        <taxon>Eukaryota</taxon>
        <taxon>Metazoa</taxon>
        <taxon>Ecdysozoa</taxon>
        <taxon>Arthropoda</taxon>
        <taxon>Hexapoda</taxon>
        <taxon>Insecta</taxon>
        <taxon>Pterygota</taxon>
        <taxon>Neoptera</taxon>
        <taxon>Endopterygota</taxon>
        <taxon>Lepidoptera</taxon>
        <taxon>Glossata</taxon>
        <taxon>Ditrysia</taxon>
        <taxon>Noctuoidea</taxon>
        <taxon>Noctuidae</taxon>
        <taxon>Noctuinae</taxon>
        <taxon>Hadenini</taxon>
        <taxon>Mythimna</taxon>
    </lineage>
</organism>
<comment type="caution">
    <text evidence="1">The sequence shown here is derived from an EMBL/GenBank/DDBJ whole genome shotgun (WGS) entry which is preliminary data.</text>
</comment>
<evidence type="ECO:0000313" key="2">
    <source>
        <dbReference type="Proteomes" id="UP001231649"/>
    </source>
</evidence>
<gene>
    <name evidence="1" type="ORF">PYW08_010038</name>
</gene>